<dbReference type="PRINTS" id="PR00747">
    <property type="entry name" value="GLYHDRLASE47"/>
</dbReference>
<comment type="similarity">
    <text evidence="4 21">Belongs to the glycosyl hydrolase 47 family.</text>
</comment>
<reference evidence="24" key="1">
    <citation type="submission" date="2022-12" db="EMBL/GenBank/DDBJ databases">
        <title>Chromosome-level genome assembly of the bean flower thrips Megalurothrips usitatus.</title>
        <authorList>
            <person name="Ma L."/>
            <person name="Liu Q."/>
            <person name="Li H."/>
            <person name="Cai W."/>
        </authorList>
    </citation>
    <scope>NUCLEOTIDE SEQUENCE</scope>
    <source>
        <strain evidence="24">Cailab_2022a</strain>
    </source>
</reference>
<accession>A0AAV7XI62</accession>
<keyword evidence="13 20" id="KW-1015">Disulfide bond</keyword>
<evidence type="ECO:0000256" key="20">
    <source>
        <dbReference type="PIRSR" id="PIRSR601382-3"/>
    </source>
</evidence>
<keyword evidence="14 21" id="KW-0326">Glycosidase</keyword>
<keyword evidence="12 23" id="KW-0472">Membrane</keyword>
<evidence type="ECO:0000256" key="18">
    <source>
        <dbReference type="PIRSR" id="PIRSR601382-1"/>
    </source>
</evidence>
<evidence type="ECO:0000256" key="7">
    <source>
        <dbReference type="ARBA" id="ARBA00022801"/>
    </source>
</evidence>
<dbReference type="GO" id="GO:0004571">
    <property type="term" value="F:mannosyl-oligosaccharide 1,2-alpha-mannosidase activity"/>
    <property type="evidence" value="ECO:0007669"/>
    <property type="project" value="UniProtKB-EC"/>
</dbReference>
<evidence type="ECO:0000256" key="6">
    <source>
        <dbReference type="ARBA" id="ARBA00022723"/>
    </source>
</evidence>
<dbReference type="Gene3D" id="1.50.10.10">
    <property type="match status" value="1"/>
</dbReference>
<feature type="active site" evidence="18">
    <location>
        <position position="380"/>
    </location>
</feature>
<dbReference type="AlphaFoldDB" id="A0AAV7XI62"/>
<comment type="cofactor">
    <cofactor evidence="1 19">
        <name>Ca(2+)</name>
        <dbReference type="ChEBI" id="CHEBI:29108"/>
    </cofactor>
</comment>
<dbReference type="GO" id="GO:0005789">
    <property type="term" value="C:endoplasmic reticulum membrane"/>
    <property type="evidence" value="ECO:0007669"/>
    <property type="project" value="UniProtKB-SubCell"/>
</dbReference>
<evidence type="ECO:0000313" key="25">
    <source>
        <dbReference type="Proteomes" id="UP001075354"/>
    </source>
</evidence>
<dbReference type="GO" id="GO:0010498">
    <property type="term" value="P:proteasomal protein catabolic process"/>
    <property type="evidence" value="ECO:0007669"/>
    <property type="project" value="UniProtKB-ARBA"/>
</dbReference>
<keyword evidence="11 23" id="KW-1133">Transmembrane helix</keyword>
<evidence type="ECO:0000256" key="14">
    <source>
        <dbReference type="ARBA" id="ARBA00023295"/>
    </source>
</evidence>
<gene>
    <name evidence="24" type="ORF">ONE63_009992</name>
</gene>
<evidence type="ECO:0000256" key="15">
    <source>
        <dbReference type="ARBA" id="ARBA00047669"/>
    </source>
</evidence>
<comment type="catalytic activity">
    <reaction evidence="15">
        <text>N(4)-(alpha-D-Man-(1-&gt;2)-alpha-D-Man-(1-&gt;2)-alpha-D-Man-(1-&gt;3)-[alpha-D-Man-(1-&gt;3)-[alpha-D-Man-(1-&gt;2)-alpha-D-Man-(1-&gt;6)]-alpha-D-Man-(1-&gt;6)]-beta-D-Man-(1-&gt;4)-beta-D-GlcNAc-(1-&gt;4)-beta-D-GlcNAc)-L-asparaginyl-[protein] (N-glucan mannose isomer 8A1,2,3B1,3) + 3 H2O = N(4)-(alpha-D-Man-(1-&gt;3)-[alpha-D-Man-(1-&gt;3)-[alpha-D-Man-(1-&gt;6)]-alpha-D-Man-(1-&gt;6)]-beta-D-Man-(1-&gt;4)-beta-D-GlcNAc-(1-&gt;4)-beta-D-GlcNAc)-L-asparaginyl-[protein] (N-glucan mannose isomer 5A1,2) + 3 beta-D-mannose</text>
        <dbReference type="Rhea" id="RHEA:56028"/>
        <dbReference type="Rhea" id="RHEA-COMP:14358"/>
        <dbReference type="Rhea" id="RHEA-COMP:14367"/>
        <dbReference type="ChEBI" id="CHEBI:15377"/>
        <dbReference type="ChEBI" id="CHEBI:28563"/>
        <dbReference type="ChEBI" id="CHEBI:59087"/>
        <dbReference type="ChEBI" id="CHEBI:60628"/>
        <dbReference type="EC" id="3.2.1.113"/>
    </reaction>
</comment>
<keyword evidence="6 19" id="KW-0479">Metal-binding</keyword>
<evidence type="ECO:0000313" key="24">
    <source>
        <dbReference type="EMBL" id="KAJ1525157.1"/>
    </source>
</evidence>
<dbReference type="EMBL" id="JAPTSV010000008">
    <property type="protein sequence ID" value="KAJ1525157.1"/>
    <property type="molecule type" value="Genomic_DNA"/>
</dbReference>
<evidence type="ECO:0000256" key="1">
    <source>
        <dbReference type="ARBA" id="ARBA00001913"/>
    </source>
</evidence>
<feature type="compositionally biased region" description="Basic and acidic residues" evidence="22">
    <location>
        <begin position="102"/>
        <end position="111"/>
    </location>
</feature>
<dbReference type="InterPro" id="IPR050749">
    <property type="entry name" value="Glycosyl_Hydrolase_47"/>
</dbReference>
<keyword evidence="7 21" id="KW-0378">Hydrolase</keyword>
<evidence type="ECO:0000256" key="13">
    <source>
        <dbReference type="ARBA" id="ARBA00023157"/>
    </source>
</evidence>
<evidence type="ECO:0000256" key="23">
    <source>
        <dbReference type="SAM" id="Phobius"/>
    </source>
</evidence>
<evidence type="ECO:0000256" key="3">
    <source>
        <dbReference type="ARBA" id="ARBA00004922"/>
    </source>
</evidence>
<feature type="active site" description="Proton donor" evidence="18">
    <location>
        <position position="248"/>
    </location>
</feature>
<feature type="region of interest" description="Disordered" evidence="22">
    <location>
        <begin position="94"/>
        <end position="141"/>
    </location>
</feature>
<keyword evidence="5 23" id="KW-0812">Transmembrane</keyword>
<dbReference type="FunFam" id="1.50.10.10:FF:000010">
    <property type="entry name" value="alpha-1,2-Mannosidase"/>
    <property type="match status" value="1"/>
</dbReference>
<dbReference type="GO" id="GO:0034976">
    <property type="term" value="P:response to endoplasmic reticulum stress"/>
    <property type="evidence" value="ECO:0007669"/>
    <property type="project" value="UniProtKB-ARBA"/>
</dbReference>
<feature type="compositionally biased region" description="Low complexity" evidence="22">
    <location>
        <begin position="114"/>
        <end position="123"/>
    </location>
</feature>
<evidence type="ECO:0000256" key="17">
    <source>
        <dbReference type="ARBA" id="ARBA00053655"/>
    </source>
</evidence>
<organism evidence="24 25">
    <name type="scientific">Megalurothrips usitatus</name>
    <name type="common">bean blossom thrips</name>
    <dbReference type="NCBI Taxonomy" id="439358"/>
    <lineage>
        <taxon>Eukaryota</taxon>
        <taxon>Metazoa</taxon>
        <taxon>Ecdysozoa</taxon>
        <taxon>Arthropoda</taxon>
        <taxon>Hexapoda</taxon>
        <taxon>Insecta</taxon>
        <taxon>Pterygota</taxon>
        <taxon>Neoptera</taxon>
        <taxon>Paraneoptera</taxon>
        <taxon>Thysanoptera</taxon>
        <taxon>Terebrantia</taxon>
        <taxon>Thripoidea</taxon>
        <taxon>Thripidae</taxon>
        <taxon>Megalurothrips</taxon>
    </lineage>
</organism>
<dbReference type="Pfam" id="PF01532">
    <property type="entry name" value="Glyco_hydro_47"/>
    <property type="match status" value="1"/>
</dbReference>
<feature type="binding site" evidence="19">
    <location>
        <position position="605"/>
    </location>
    <ligand>
        <name>Ca(2+)</name>
        <dbReference type="ChEBI" id="CHEBI:29108"/>
    </ligand>
</feature>
<comment type="caution">
    <text evidence="24">The sequence shown here is derived from an EMBL/GenBank/DDBJ whole genome shotgun (WGS) entry which is preliminary data.</text>
</comment>
<evidence type="ECO:0000256" key="4">
    <source>
        <dbReference type="ARBA" id="ARBA00007658"/>
    </source>
</evidence>
<evidence type="ECO:0000256" key="21">
    <source>
        <dbReference type="RuleBase" id="RU361193"/>
    </source>
</evidence>
<evidence type="ECO:0000256" key="2">
    <source>
        <dbReference type="ARBA" id="ARBA00004648"/>
    </source>
</evidence>
<evidence type="ECO:0000256" key="9">
    <source>
        <dbReference type="ARBA" id="ARBA00022837"/>
    </source>
</evidence>
<dbReference type="EC" id="3.2.1.-" evidence="21"/>
<dbReference type="Proteomes" id="UP001075354">
    <property type="component" value="Chromosome 8"/>
</dbReference>
<evidence type="ECO:0000256" key="5">
    <source>
        <dbReference type="ARBA" id="ARBA00022692"/>
    </source>
</evidence>
<feature type="active site" description="Proton donor" evidence="18">
    <location>
        <position position="489"/>
    </location>
</feature>
<feature type="transmembrane region" description="Helical" evidence="23">
    <location>
        <begin position="48"/>
        <end position="65"/>
    </location>
</feature>
<comment type="catalytic activity">
    <reaction evidence="16">
        <text>N(4)-(alpha-D-Man-(1-&gt;2)-alpha-D-Man-(1-&gt;2)-alpha-D-Man-(1-&gt;3)-[alpha-D-Man-(1-&gt;2)-alpha-D-Man-(1-&gt;3)-[alpha-D-Man-(1-&gt;2)-alpha-D-Man-(1-&gt;6)]-alpha-D-Man-(1-&gt;6)]-beta-D-Man-(1-&gt;4)-beta-D-GlcNAc-(1-&gt;4)-beta-D-GlcNAc)-L-asparaginyl-[protein] (N-glucan mannose isomer 9A1,2,3B1,2,3) + 4 H2O = N(4)-(alpha-D-Man-(1-&gt;3)-[alpha-D-Man-(1-&gt;3)-[alpha-D-Man-(1-&gt;6)]-alpha-D-Man-(1-&gt;6)]-beta-D-Man-(1-&gt;4)-beta-D-GlcNAc-(1-&gt;4)-beta-D-GlcNAc)-L-asparaginyl-[protein] (N-glucan mannose isomer 5A1,2) + 4 beta-D-mannose</text>
        <dbReference type="Rhea" id="RHEA:56008"/>
        <dbReference type="Rhea" id="RHEA-COMP:14356"/>
        <dbReference type="Rhea" id="RHEA-COMP:14367"/>
        <dbReference type="ChEBI" id="CHEBI:15377"/>
        <dbReference type="ChEBI" id="CHEBI:28563"/>
        <dbReference type="ChEBI" id="CHEBI:59087"/>
        <dbReference type="ChEBI" id="CHEBI:139493"/>
        <dbReference type="EC" id="3.2.1.113"/>
    </reaction>
</comment>
<keyword evidence="9 19" id="KW-0106">Calcium</keyword>
<comment type="subcellular location">
    <subcellularLocation>
        <location evidence="2">Endoplasmic reticulum membrane</location>
        <topology evidence="2">Single-pass type II membrane protein</topology>
    </subcellularLocation>
</comment>
<dbReference type="GO" id="GO:0005509">
    <property type="term" value="F:calcium ion binding"/>
    <property type="evidence" value="ECO:0007669"/>
    <property type="project" value="InterPro"/>
</dbReference>
<dbReference type="InterPro" id="IPR036026">
    <property type="entry name" value="Seven-hairpin_glycosidases"/>
</dbReference>
<comment type="pathway">
    <text evidence="3">Protein modification; protein glycosylation.</text>
</comment>
<comment type="function">
    <text evidence="17">Involved in glycoprotein quality control targeting of misfolded glycoproteins for degradation. It primarily trims a single alpha-1,2-linked mannose residue from Man(9)GlcNAc(2) to produce Man(8)GlcNAc(2), but at high enzyme concentrations, as found in the ER quality control compartment (ERQC), it further trims the carbohydrates to Man(5-6)GlcNAc(2).</text>
</comment>
<dbReference type="PANTHER" id="PTHR11742">
    <property type="entry name" value="MANNOSYL-OLIGOSACCHARIDE ALPHA-1,2-MANNOSIDASE-RELATED"/>
    <property type="match status" value="1"/>
</dbReference>
<feature type="active site" evidence="18">
    <location>
        <position position="517"/>
    </location>
</feature>
<evidence type="ECO:0000256" key="16">
    <source>
        <dbReference type="ARBA" id="ARBA00048605"/>
    </source>
</evidence>
<keyword evidence="8" id="KW-0256">Endoplasmic reticulum</keyword>
<evidence type="ECO:0000256" key="22">
    <source>
        <dbReference type="SAM" id="MobiDB-lite"/>
    </source>
</evidence>
<keyword evidence="25" id="KW-1185">Reference proteome</keyword>
<protein>
    <recommendedName>
        <fullName evidence="21">alpha-1,2-Mannosidase</fullName>
        <ecNumber evidence="21">3.2.1.-</ecNumber>
    </recommendedName>
</protein>
<evidence type="ECO:0000256" key="8">
    <source>
        <dbReference type="ARBA" id="ARBA00022824"/>
    </source>
</evidence>
<evidence type="ECO:0000256" key="12">
    <source>
        <dbReference type="ARBA" id="ARBA00023136"/>
    </source>
</evidence>
<evidence type="ECO:0000256" key="10">
    <source>
        <dbReference type="ARBA" id="ARBA00022968"/>
    </source>
</evidence>
<evidence type="ECO:0000256" key="19">
    <source>
        <dbReference type="PIRSR" id="PIRSR601382-2"/>
    </source>
</evidence>
<dbReference type="InterPro" id="IPR012341">
    <property type="entry name" value="6hp_glycosidase-like_sf"/>
</dbReference>
<sequence>MFKNFRKDFVAVNVDHSFHDGPPDSSALFRRRSLWRWWNQLSRFQKSLAYLLIVLAGLLYLYWYSSQYARTDLDVDSQLSALIQRHSPTVQPLVVPQPNQNRPHESARAEEAVLENAAEGAAAPEEEAVGPAGSNLVNVGEQPGTVKPLDPLVKPVQMKFSGPGNERQKAVVDAFKHAWKGYKQHAWGHDNLKPISGTYHDWFGLGLSIVDSLDTIYIMGLQEEFEEAKEWIAHSLRLKADRDVNLFEVTIRVLGGLLSAYHLSAERLFLDKAVELGDRLLPCFDSDSGVPFSDVNLGSLKSHSPKWSPDSSTSEVTTIQLEFRDLSRITGDPKYERAVSRVSEHIHRLPKTDGLVPIFINAHTGQFRTYSTITFGARGDSYYEYLLKQWIQTGRTIDYLRDDYMEAMEGMEKHLARRTPRKSLLFIGELMTGGKDFKPKMDHLTCYLPGTMALGVHFGLPQKHMGFASELLYTCYRTYVDQPTGLAAEITYFNLQDTGKEDMFVKTNDAHNLLRPETIESLYYMYQLTGNTTYQNWGWEIFQAFEKYTKTNNGYTSIGNVKSTQNTRPKDMMESFFLGETLKYLYLLFSDDQYLISLDQFVFNSEAHPLPIYDS</sequence>
<feature type="disulfide bond" evidence="20">
    <location>
        <begin position="446"/>
        <end position="475"/>
    </location>
</feature>
<dbReference type="PANTHER" id="PTHR11742:SF55">
    <property type="entry name" value="ENDOPLASMIC RETICULUM MANNOSYL-OLIGOSACCHARIDE 1,2-ALPHA-MANNOSIDASE"/>
    <property type="match status" value="1"/>
</dbReference>
<dbReference type="GO" id="GO:0005975">
    <property type="term" value="P:carbohydrate metabolic process"/>
    <property type="evidence" value="ECO:0007669"/>
    <property type="project" value="InterPro"/>
</dbReference>
<proteinExistence type="inferred from homology"/>
<dbReference type="SUPFAM" id="SSF48225">
    <property type="entry name" value="Seven-hairpin glycosidases"/>
    <property type="match status" value="1"/>
</dbReference>
<dbReference type="InterPro" id="IPR001382">
    <property type="entry name" value="Glyco_hydro_47"/>
</dbReference>
<name>A0AAV7XI62_9NEOP</name>
<keyword evidence="10" id="KW-0735">Signal-anchor</keyword>
<evidence type="ECO:0000256" key="11">
    <source>
        <dbReference type="ARBA" id="ARBA00022989"/>
    </source>
</evidence>